<organism evidence="16 17">
    <name type="scientific">Methanocaldococcus vulcanius (strain ATCC 700851 / DSM 12094 / M7)</name>
    <name type="common">Methanococcus vulcanius</name>
    <dbReference type="NCBI Taxonomy" id="579137"/>
    <lineage>
        <taxon>Archaea</taxon>
        <taxon>Methanobacteriati</taxon>
        <taxon>Methanobacteriota</taxon>
        <taxon>Methanomada group</taxon>
        <taxon>Methanococci</taxon>
        <taxon>Methanococcales</taxon>
        <taxon>Methanocaldococcaceae</taxon>
        <taxon>Methanocaldococcus</taxon>
    </lineage>
</organism>
<dbReference type="HOGENOM" id="CLU_004485_4_0_2"/>
<evidence type="ECO:0000256" key="3">
    <source>
        <dbReference type="ARBA" id="ARBA00022490"/>
    </source>
</evidence>
<dbReference type="HAMAP" id="MF_00036_A">
    <property type="entry name" value="Ala_tRNA_synth_A"/>
    <property type="match status" value="1"/>
</dbReference>
<dbReference type="OrthoDB" id="7506at2157"/>
<keyword evidence="6 14" id="KW-0479">Metal-binding</keyword>
<dbReference type="Gene3D" id="6.10.250.550">
    <property type="match status" value="1"/>
</dbReference>
<dbReference type="SUPFAM" id="SSF101353">
    <property type="entry name" value="Putative anticodon-binding domain of alanyl-tRNA synthetase (AlaRS)"/>
    <property type="match status" value="1"/>
</dbReference>
<reference evidence="16" key="1">
    <citation type="submission" date="2009-10" db="EMBL/GenBank/DDBJ databases">
        <title>Complete sequence of chromosome of Methanocaldococcus vulcanius M7.</title>
        <authorList>
            <consortium name="US DOE Joint Genome Institute"/>
            <person name="Lucas S."/>
            <person name="Copeland A."/>
            <person name="Lapidus A."/>
            <person name="Glavina del Rio T."/>
            <person name="Dalin E."/>
            <person name="Tice H."/>
            <person name="Bruce D."/>
            <person name="Goodwin L."/>
            <person name="Pitluck S."/>
            <person name="Lcollab F.I."/>
            <person name="Brettin T."/>
            <person name="Detter J.C."/>
            <person name="Han C."/>
            <person name="Tapia R."/>
            <person name="Kuske C.R."/>
            <person name="Schmutz J."/>
            <person name="Larimer F."/>
            <person name="Land M."/>
            <person name="Hauser L."/>
            <person name="Kyrpides N."/>
            <person name="Ovchinikova G."/>
            <person name="Sieprawska-Lupa M."/>
            <person name="Whitman W.B."/>
            <person name="Woyke T."/>
        </authorList>
    </citation>
    <scope>NUCLEOTIDE SEQUENCE [LARGE SCALE GENOMIC DNA]</scope>
    <source>
        <strain evidence="16">M7</strain>
    </source>
</reference>
<dbReference type="AlphaFoldDB" id="C9RF77"/>
<dbReference type="FunFam" id="3.10.310.40:FF:000001">
    <property type="entry name" value="Alanine--tRNA ligase"/>
    <property type="match status" value="1"/>
</dbReference>
<dbReference type="SMART" id="SM00863">
    <property type="entry name" value="tRNA_SAD"/>
    <property type="match status" value="1"/>
</dbReference>
<comment type="function">
    <text evidence="14">Catalyzes the attachment of alanine to tRNA(Ala) in a two-step reaction: alanine is first activated by ATP to form Ala-AMP and then transferred to the acceptor end of tRNA(Ala). Also edits incorrectly charged Ser-tRNA(Ala) and Gly-tRNA(Ala) via its editing domain.</text>
</comment>
<dbReference type="RefSeq" id="WP_012819773.1">
    <property type="nucleotide sequence ID" value="NC_013407.1"/>
</dbReference>
<keyword evidence="11 14" id="KW-0648">Protein biosynthesis</keyword>
<evidence type="ECO:0000256" key="11">
    <source>
        <dbReference type="ARBA" id="ARBA00022917"/>
    </source>
</evidence>
<dbReference type="PRINTS" id="PR00980">
    <property type="entry name" value="TRNASYNTHALA"/>
</dbReference>
<dbReference type="Pfam" id="PF01411">
    <property type="entry name" value="tRNA-synt_2c"/>
    <property type="match status" value="1"/>
</dbReference>
<keyword evidence="7 14" id="KW-0547">Nucleotide-binding</keyword>
<feature type="binding site" evidence="14">
    <location>
        <position position="597"/>
    </location>
    <ligand>
        <name>Zn(2+)</name>
        <dbReference type="ChEBI" id="CHEBI:29105"/>
    </ligand>
</feature>
<evidence type="ECO:0000313" key="17">
    <source>
        <dbReference type="Proteomes" id="UP000002063"/>
    </source>
</evidence>
<dbReference type="FunFam" id="3.30.54.20:FF:000005">
    <property type="entry name" value="Alanine--tRNA ligase"/>
    <property type="match status" value="1"/>
</dbReference>
<name>C9RF77_METVM</name>
<feature type="binding site" evidence="14">
    <location>
        <position position="702"/>
    </location>
    <ligand>
        <name>Zn(2+)</name>
        <dbReference type="ChEBI" id="CHEBI:29105"/>
    </ligand>
</feature>
<evidence type="ECO:0000256" key="6">
    <source>
        <dbReference type="ARBA" id="ARBA00022723"/>
    </source>
</evidence>
<sequence length="895" mass="103116">MKHNYKVKLFDELGFVRKKCKKCGQWFWTLDEERETCGDAPCDIYSFIGKPITKKPYDYKEMVKEFINFFKEHGHEPIKRAPVTARRWRDDILLTIASIAVFQPWITKGIVKPKANPLVIAQPCIRLNDIDNVGRTGRHLTCFTMGGHHAFNREDDFKYWQDETVELCFNFFKKLGIDEKSITFIESWWEGGGNAGPCYEVITHGVELATLVFMQYEKVGDNYKEIPLKIVDTGYGIERFVWASTGEPTIYDAIFKNIVNKLKEDAGVKDIDKEILAKITEVAGLMDVKDVGDLRKLREEVAKKVNIQVEDLDKLISPYEDIYAIADHTRALAFMLGDGIVPSNVKDGYLVRMLIRKTLRHMDRLNLSTPITEIVAMQLNELKDLYPELLDMEDYIMEILELEEDKYRQTIERGKGIVERLLKNKKDIDLENLIELYDSHGLPPEIVKDVAKSLGKDVKIPDNFYTIVAERHENKKEVKEKIKLPEVDVDKTELLFYEYPKMKEFEAKVLKVADDYVILDKTAFYPEGGGQKADTGYIIKGDKKFRVIDVQKENNIVYHKIEGLNDDINELKEGDIVKGVIDWDRRLSLMRNHTATHVINAAAQKVLGRHIWQAGSDVDVDKARLDITHYKRISREELKEIERVANEIVLNNYNVKSIFMDRNEAEEKFGFRIYQGGVVPGNVLRIVIIEDENGNIVDVQACGGTHCQNTGEIGFIKIIKTERVQDGVERLIYSSGLSALKAVQEMEDILEESAEILRCPSEELPKVIKRFFEEWKEQRKKIEELEKKIGELKKFELMNKFERVGNYKVLVEKVEANPKEMLNIADNLATENTIVVLLNDKGNILCKRGENVDIKMNELIRYIAKGGGREHLAQGKYEGEVEGIKKKVIEFIKNK</sequence>
<dbReference type="Pfam" id="PF07973">
    <property type="entry name" value="tRNA_SAD"/>
    <property type="match status" value="1"/>
</dbReference>
<dbReference type="CDD" id="cd00673">
    <property type="entry name" value="AlaRS_core"/>
    <property type="match status" value="1"/>
</dbReference>
<dbReference type="SUPFAM" id="SSF50447">
    <property type="entry name" value="Translation proteins"/>
    <property type="match status" value="1"/>
</dbReference>
<dbReference type="KEGG" id="mvu:Metvu_0364"/>
<dbReference type="PANTHER" id="PTHR11777">
    <property type="entry name" value="ALANYL-TRNA SYNTHETASE"/>
    <property type="match status" value="1"/>
</dbReference>
<accession>C9RF77</accession>
<dbReference type="Gene3D" id="3.30.980.10">
    <property type="entry name" value="Threonyl-trna Synthetase, Chain A, domain 2"/>
    <property type="match status" value="1"/>
</dbReference>
<dbReference type="InterPro" id="IPR018162">
    <property type="entry name" value="Ala-tRNA-ligase_IIc_anticod-bd"/>
</dbReference>
<dbReference type="PANTHER" id="PTHR11777:SF9">
    <property type="entry name" value="ALANINE--TRNA LIGASE, CYTOPLASMIC"/>
    <property type="match status" value="1"/>
</dbReference>
<dbReference type="STRING" id="579137.Metvu_0364"/>
<dbReference type="InterPro" id="IPR012947">
    <property type="entry name" value="tRNA_SAD"/>
</dbReference>
<comment type="domain">
    <text evidence="14">Consists of three domains; the N-terminal catalytic domain, the editing domain and the C-terminal C-Ala domain. The editing domain removes incorrectly charged amino acids, while the C-Ala domain, along with tRNA(Ala), serves as a bridge to cooperatively bring together the editing and aminoacylation centers thus stimulating deacylation of misacylated tRNAs.</text>
</comment>
<evidence type="ECO:0000256" key="14">
    <source>
        <dbReference type="HAMAP-Rule" id="MF_00036"/>
    </source>
</evidence>
<evidence type="ECO:0000256" key="7">
    <source>
        <dbReference type="ARBA" id="ARBA00022741"/>
    </source>
</evidence>
<evidence type="ECO:0000256" key="10">
    <source>
        <dbReference type="ARBA" id="ARBA00022884"/>
    </source>
</evidence>
<dbReference type="Gene3D" id="2.40.30.130">
    <property type="match status" value="1"/>
</dbReference>
<dbReference type="InterPro" id="IPR018165">
    <property type="entry name" value="Ala-tRNA-synth_IIc_core"/>
</dbReference>
<evidence type="ECO:0000259" key="15">
    <source>
        <dbReference type="PROSITE" id="PS50860"/>
    </source>
</evidence>
<dbReference type="Gene3D" id="3.10.310.40">
    <property type="match status" value="1"/>
</dbReference>
<keyword evidence="3 14" id="KW-0963">Cytoplasm</keyword>
<protein>
    <recommendedName>
        <fullName evidence="14">Alanine--tRNA ligase</fullName>
        <ecNumber evidence="14">6.1.1.7</ecNumber>
    </recommendedName>
    <alternativeName>
        <fullName evidence="14">Alanyl-tRNA synthetase</fullName>
        <shortName evidence="14">AlaRS</shortName>
    </alternativeName>
</protein>
<dbReference type="GO" id="GO:0004813">
    <property type="term" value="F:alanine-tRNA ligase activity"/>
    <property type="evidence" value="ECO:0007669"/>
    <property type="project" value="UniProtKB-UniRule"/>
</dbReference>
<evidence type="ECO:0000256" key="9">
    <source>
        <dbReference type="ARBA" id="ARBA00022840"/>
    </source>
</evidence>
<dbReference type="InterPro" id="IPR018164">
    <property type="entry name" value="Ala-tRNA-synth_IIc_N"/>
</dbReference>
<dbReference type="GO" id="GO:0005524">
    <property type="term" value="F:ATP binding"/>
    <property type="evidence" value="ECO:0007669"/>
    <property type="project" value="UniProtKB-UniRule"/>
</dbReference>
<dbReference type="SUPFAM" id="SSF55681">
    <property type="entry name" value="Class II aaRS and biotin synthetases"/>
    <property type="match status" value="1"/>
</dbReference>
<comment type="catalytic activity">
    <reaction evidence="13 14">
        <text>tRNA(Ala) + L-alanine + ATP = L-alanyl-tRNA(Ala) + AMP + diphosphate</text>
        <dbReference type="Rhea" id="RHEA:12540"/>
        <dbReference type="Rhea" id="RHEA-COMP:9657"/>
        <dbReference type="Rhea" id="RHEA-COMP:9923"/>
        <dbReference type="ChEBI" id="CHEBI:30616"/>
        <dbReference type="ChEBI" id="CHEBI:33019"/>
        <dbReference type="ChEBI" id="CHEBI:57972"/>
        <dbReference type="ChEBI" id="CHEBI:78442"/>
        <dbReference type="ChEBI" id="CHEBI:78497"/>
        <dbReference type="ChEBI" id="CHEBI:456215"/>
        <dbReference type="EC" id="6.1.1.7"/>
    </reaction>
</comment>
<keyword evidence="17" id="KW-1185">Reference proteome</keyword>
<comment type="similarity">
    <text evidence="2 14">Belongs to the class-II aminoacyl-tRNA synthetase family.</text>
</comment>
<dbReference type="InterPro" id="IPR045864">
    <property type="entry name" value="aa-tRNA-synth_II/BPL/LPL"/>
</dbReference>
<evidence type="ECO:0000256" key="1">
    <source>
        <dbReference type="ARBA" id="ARBA00004496"/>
    </source>
</evidence>
<dbReference type="SUPFAM" id="SSF55186">
    <property type="entry name" value="ThrRS/AlaRS common domain"/>
    <property type="match status" value="1"/>
</dbReference>
<dbReference type="GO" id="GO:0008270">
    <property type="term" value="F:zinc ion binding"/>
    <property type="evidence" value="ECO:0007669"/>
    <property type="project" value="UniProtKB-UniRule"/>
</dbReference>
<dbReference type="GO" id="GO:0006419">
    <property type="term" value="P:alanyl-tRNA aminoacylation"/>
    <property type="evidence" value="ECO:0007669"/>
    <property type="project" value="UniProtKB-UniRule"/>
</dbReference>
<evidence type="ECO:0000313" key="16">
    <source>
        <dbReference type="EMBL" id="ACX72229.1"/>
    </source>
</evidence>
<dbReference type="PROSITE" id="PS50860">
    <property type="entry name" value="AA_TRNA_LIGASE_II_ALA"/>
    <property type="match status" value="1"/>
</dbReference>
<keyword evidence="4 14" id="KW-0820">tRNA-binding</keyword>
<evidence type="ECO:0000256" key="13">
    <source>
        <dbReference type="ARBA" id="ARBA00048300"/>
    </source>
</evidence>
<dbReference type="FunFam" id="3.30.930.10:FF:000056">
    <property type="entry name" value="Alanine--tRNA ligase"/>
    <property type="match status" value="1"/>
</dbReference>
<dbReference type="eggNOG" id="arCOG01255">
    <property type="taxonomic scope" value="Archaea"/>
</dbReference>
<dbReference type="InterPro" id="IPR018163">
    <property type="entry name" value="Thr/Ala-tRNA-synth_IIc_edit"/>
</dbReference>
<evidence type="ECO:0000256" key="5">
    <source>
        <dbReference type="ARBA" id="ARBA00022598"/>
    </source>
</evidence>
<evidence type="ECO:0000256" key="8">
    <source>
        <dbReference type="ARBA" id="ARBA00022833"/>
    </source>
</evidence>
<dbReference type="EMBL" id="CP001787">
    <property type="protein sequence ID" value="ACX72229.1"/>
    <property type="molecule type" value="Genomic_DNA"/>
</dbReference>
<feature type="binding site" evidence="14">
    <location>
        <position position="593"/>
    </location>
    <ligand>
        <name>Zn(2+)</name>
        <dbReference type="ChEBI" id="CHEBI:29105"/>
    </ligand>
</feature>
<comment type="subcellular location">
    <subcellularLocation>
        <location evidence="1 14">Cytoplasm</location>
    </subcellularLocation>
</comment>
<dbReference type="InterPro" id="IPR003156">
    <property type="entry name" value="DHHA1_dom"/>
</dbReference>
<dbReference type="FunFam" id="2.40.30.130:FF:000010">
    <property type="entry name" value="Alanine--tRNA ligase"/>
    <property type="match status" value="1"/>
</dbReference>
<feature type="domain" description="Alanyl-transfer RNA synthetases family profile" evidence="15">
    <location>
        <begin position="57"/>
        <end position="745"/>
    </location>
</feature>
<dbReference type="NCBIfam" id="TIGR00344">
    <property type="entry name" value="alaS"/>
    <property type="match status" value="1"/>
</dbReference>
<evidence type="ECO:0000256" key="2">
    <source>
        <dbReference type="ARBA" id="ARBA00008226"/>
    </source>
</evidence>
<dbReference type="GO" id="GO:0005737">
    <property type="term" value="C:cytoplasm"/>
    <property type="evidence" value="ECO:0007669"/>
    <property type="project" value="UniProtKB-SubCell"/>
</dbReference>
<keyword evidence="9 14" id="KW-0067">ATP-binding</keyword>
<keyword evidence="5 14" id="KW-0436">Ligase</keyword>
<dbReference type="GO" id="GO:0000049">
    <property type="term" value="F:tRNA binding"/>
    <property type="evidence" value="ECO:0007669"/>
    <property type="project" value="UniProtKB-KW"/>
</dbReference>
<dbReference type="InterPro" id="IPR050058">
    <property type="entry name" value="Ala-tRNA_ligase"/>
</dbReference>
<dbReference type="InterPro" id="IPR002318">
    <property type="entry name" value="Ala-tRNA-lgiase_IIc"/>
</dbReference>
<keyword evidence="8 14" id="KW-0862">Zinc</keyword>
<dbReference type="NCBIfam" id="TIGR03683">
    <property type="entry name" value="A-tRNA_syn_arch"/>
    <property type="match status" value="1"/>
</dbReference>
<gene>
    <name evidence="14" type="primary">alaS</name>
    <name evidence="16" type="ordered locus">Metvu_0364</name>
</gene>
<evidence type="ECO:0000256" key="12">
    <source>
        <dbReference type="ARBA" id="ARBA00023146"/>
    </source>
</evidence>
<dbReference type="Pfam" id="PF02272">
    <property type="entry name" value="DHHA1"/>
    <property type="match status" value="1"/>
</dbReference>
<dbReference type="Proteomes" id="UP000002063">
    <property type="component" value="Chromosome"/>
</dbReference>
<dbReference type="Gene3D" id="3.30.930.10">
    <property type="entry name" value="Bira Bifunctional Protein, Domain 2"/>
    <property type="match status" value="1"/>
</dbReference>
<dbReference type="InterPro" id="IPR022429">
    <property type="entry name" value="Ala-tRNA_lgiase_arc"/>
</dbReference>
<evidence type="ECO:0000256" key="4">
    <source>
        <dbReference type="ARBA" id="ARBA00022555"/>
    </source>
</evidence>
<feature type="binding site" evidence="14">
    <location>
        <position position="706"/>
    </location>
    <ligand>
        <name>Zn(2+)</name>
        <dbReference type="ChEBI" id="CHEBI:29105"/>
    </ligand>
</feature>
<dbReference type="Gene3D" id="3.30.54.20">
    <property type="match status" value="1"/>
</dbReference>
<dbReference type="InterPro" id="IPR009000">
    <property type="entry name" value="Transl_B-barrel_sf"/>
</dbReference>
<dbReference type="GO" id="GO:0002161">
    <property type="term" value="F:aminoacyl-tRNA deacylase activity"/>
    <property type="evidence" value="ECO:0007669"/>
    <property type="project" value="UniProtKB-ARBA"/>
</dbReference>
<proteinExistence type="inferred from homology"/>
<dbReference type="FunFam" id="3.30.980.10:FF:000004">
    <property type="entry name" value="Alanine--tRNA ligase, cytoplasmic"/>
    <property type="match status" value="1"/>
</dbReference>
<dbReference type="GeneID" id="8512696"/>
<keyword evidence="10 14" id="KW-0694">RNA-binding</keyword>
<comment type="cofactor">
    <cofactor evidence="14">
        <name>Zn(2+)</name>
        <dbReference type="ChEBI" id="CHEBI:29105"/>
    </cofactor>
    <text evidence="14">Binds 1 zinc ion per subunit.</text>
</comment>
<dbReference type="EC" id="6.1.1.7" evidence="14"/>
<keyword evidence="12 14" id="KW-0030">Aminoacyl-tRNA synthetase</keyword>